<name>A0A8J2HB90_COTCN</name>
<gene>
    <name evidence="1" type="ORF">HICCMSTLAB_LOCUS5710</name>
</gene>
<dbReference type="AlphaFoldDB" id="A0A8J2HB90"/>
<comment type="caution">
    <text evidence="1">The sequence shown here is derived from an EMBL/GenBank/DDBJ whole genome shotgun (WGS) entry which is preliminary data.</text>
</comment>
<evidence type="ECO:0000313" key="1">
    <source>
        <dbReference type="EMBL" id="CAG5090657.1"/>
    </source>
</evidence>
<organism evidence="1 2">
    <name type="scientific">Cotesia congregata</name>
    <name type="common">Parasitoid wasp</name>
    <name type="synonym">Apanteles congregatus</name>
    <dbReference type="NCBI Taxonomy" id="51543"/>
    <lineage>
        <taxon>Eukaryota</taxon>
        <taxon>Metazoa</taxon>
        <taxon>Ecdysozoa</taxon>
        <taxon>Arthropoda</taxon>
        <taxon>Hexapoda</taxon>
        <taxon>Insecta</taxon>
        <taxon>Pterygota</taxon>
        <taxon>Neoptera</taxon>
        <taxon>Endopterygota</taxon>
        <taxon>Hymenoptera</taxon>
        <taxon>Apocrita</taxon>
        <taxon>Ichneumonoidea</taxon>
        <taxon>Braconidae</taxon>
        <taxon>Microgastrinae</taxon>
        <taxon>Cotesia</taxon>
    </lineage>
</organism>
<proteinExistence type="predicted"/>
<reference evidence="1" key="1">
    <citation type="submission" date="2021-04" db="EMBL/GenBank/DDBJ databases">
        <authorList>
            <person name="Chebbi M.A.C M."/>
        </authorList>
    </citation>
    <scope>NUCLEOTIDE SEQUENCE</scope>
</reference>
<dbReference type="Proteomes" id="UP000786811">
    <property type="component" value="Unassembled WGS sequence"/>
</dbReference>
<keyword evidence="2" id="KW-1185">Reference proteome</keyword>
<evidence type="ECO:0000313" key="2">
    <source>
        <dbReference type="Proteomes" id="UP000786811"/>
    </source>
</evidence>
<dbReference type="EMBL" id="CAJNRD030001119">
    <property type="protein sequence ID" value="CAG5090657.1"/>
    <property type="molecule type" value="Genomic_DNA"/>
</dbReference>
<accession>A0A8J2HB90</accession>
<dbReference type="OrthoDB" id="7697800at2759"/>
<protein>
    <submittedName>
        <fullName evidence="1">Uncharacterized protein</fullName>
    </submittedName>
</protein>
<sequence>MVSNLGEKNSNLLDEVKKVQKNYKRKKSIAQKKKESNFSQKLKNLFDIAKLNVNKYIDEEKKLFLAGQRSKNRFGFIDNNTLTQQEDQNQDIMVVDSADVDEPADHMMLVTQKSAVLLSGLSATTSSQTSNVVSDFENQLSQQCQPKQN</sequence>